<gene>
    <name evidence="1" type="ORF">PQR08_01030</name>
</gene>
<dbReference type="Proteomes" id="UP001629462">
    <property type="component" value="Unassembled WGS sequence"/>
</dbReference>
<dbReference type="RefSeq" id="WP_250486823.1">
    <property type="nucleotide sequence ID" value="NZ_JAQQDB010000001.1"/>
</dbReference>
<accession>A0ABW9CFY9</accession>
<protein>
    <submittedName>
        <fullName evidence="1">Uncharacterized protein</fullName>
    </submittedName>
</protein>
<dbReference type="EMBL" id="JAQQDB010000001">
    <property type="protein sequence ID" value="MFM0515985.1"/>
    <property type="molecule type" value="Genomic_DNA"/>
</dbReference>
<organism evidence="1 2">
    <name type="scientific">Caballeronia jiangsuensis</name>
    <dbReference type="NCBI Taxonomy" id="1458357"/>
    <lineage>
        <taxon>Bacteria</taxon>
        <taxon>Pseudomonadati</taxon>
        <taxon>Pseudomonadota</taxon>
        <taxon>Betaproteobacteria</taxon>
        <taxon>Burkholderiales</taxon>
        <taxon>Burkholderiaceae</taxon>
        <taxon>Caballeronia</taxon>
    </lineage>
</organism>
<evidence type="ECO:0000313" key="2">
    <source>
        <dbReference type="Proteomes" id="UP001629462"/>
    </source>
</evidence>
<name>A0ABW9CFY9_9BURK</name>
<sequence length="232" mass="26775">MDHLDLSFDHLFETRQQIKWWPWVGSEFSRSAVKTMLLGESVYRWSKGEAFDKRYALTSGLRVTHSNHALDFDKKSRYVRNIERAIFQRRNPSDAQKQTLWSSVCYHNLVLEAMASAKHRPESHHYEKGWAAALDLFDVLGIEQCLVFGVESASVLRLIAGRNGISCKVRRHPTEVGRFCARSGSVHTATGRPVKLLFVRHPSSFFSWRKWSPVVQEGLRWDYASNAPVRKD</sequence>
<keyword evidence="2" id="KW-1185">Reference proteome</keyword>
<evidence type="ECO:0000313" key="1">
    <source>
        <dbReference type="EMBL" id="MFM0515985.1"/>
    </source>
</evidence>
<proteinExistence type="predicted"/>
<reference evidence="1 2" key="1">
    <citation type="journal article" date="2024" name="Chem. Sci.">
        <title>Discovery of megapolipeptins by genome mining of a Burkholderiales bacteria collection.</title>
        <authorList>
            <person name="Paulo B.S."/>
            <person name="Recchia M.J.J."/>
            <person name="Lee S."/>
            <person name="Fergusson C.H."/>
            <person name="Romanowski S.B."/>
            <person name="Hernandez A."/>
            <person name="Krull N."/>
            <person name="Liu D.Y."/>
            <person name="Cavanagh H."/>
            <person name="Bos A."/>
            <person name="Gray C.A."/>
            <person name="Murphy B.T."/>
            <person name="Linington R.G."/>
            <person name="Eustaquio A.S."/>
        </authorList>
    </citation>
    <scope>NUCLEOTIDE SEQUENCE [LARGE SCALE GENOMIC DNA]</scope>
    <source>
        <strain evidence="1 2">RL17-374-BIF-D</strain>
    </source>
</reference>
<comment type="caution">
    <text evidence="1">The sequence shown here is derived from an EMBL/GenBank/DDBJ whole genome shotgun (WGS) entry which is preliminary data.</text>
</comment>